<dbReference type="Proteomes" id="UP000050795">
    <property type="component" value="Unassembled WGS sequence"/>
</dbReference>
<proteinExistence type="predicted"/>
<evidence type="ECO:0000313" key="2">
    <source>
        <dbReference type="Proteomes" id="UP000050795"/>
    </source>
</evidence>
<name>A0AA85JQ36_TRIRE</name>
<feature type="compositionally biased region" description="Polar residues" evidence="1">
    <location>
        <begin position="191"/>
        <end position="208"/>
    </location>
</feature>
<evidence type="ECO:0000313" key="3">
    <source>
        <dbReference type="WBParaSite" id="TREG1_33820.1"/>
    </source>
</evidence>
<reference evidence="2" key="1">
    <citation type="submission" date="2022-06" db="EMBL/GenBank/DDBJ databases">
        <authorList>
            <person name="Berger JAMES D."/>
            <person name="Berger JAMES D."/>
        </authorList>
    </citation>
    <scope>NUCLEOTIDE SEQUENCE [LARGE SCALE GENOMIC DNA]</scope>
</reference>
<evidence type="ECO:0000256" key="1">
    <source>
        <dbReference type="SAM" id="MobiDB-lite"/>
    </source>
</evidence>
<reference evidence="3" key="2">
    <citation type="submission" date="2023-11" db="UniProtKB">
        <authorList>
            <consortium name="WormBaseParasite"/>
        </authorList>
    </citation>
    <scope>IDENTIFICATION</scope>
</reference>
<protein>
    <submittedName>
        <fullName evidence="3">Uncharacterized protein</fullName>
    </submittedName>
</protein>
<accession>A0AA85JQ36</accession>
<dbReference type="AlphaFoldDB" id="A0AA85JQ36"/>
<sequence>MALRSKMTVPIYIHQERNQDFIHLRLTESLLRALESVKKERGSITLVCDEQQNLKIVVNTTEVEEVYELECEHSSTYLTLATVEKSAGEFLGDINYKYRTKATSDSFVKARENLVKEVENTRQQKLEVLDYQLKVASSLRDKRNTKTERNLQRNSVSKPALKKLKVSETENVTRMPATRSKIPRKLDVTPKMTNGGSQKLSGITSPSTPICPVKRAKTRVKSTEQKATVEKDPLKEIEAVIHRKCVSAIRKRQRLEQRLCKAYKTIDEKKRDKELEKIKADLCAFVDELYNDELLRKWIPVPVESV</sequence>
<keyword evidence="2" id="KW-1185">Reference proteome</keyword>
<feature type="region of interest" description="Disordered" evidence="1">
    <location>
        <begin position="187"/>
        <end position="208"/>
    </location>
</feature>
<dbReference type="WBParaSite" id="TREG1_33820.1">
    <property type="protein sequence ID" value="TREG1_33820.1"/>
    <property type="gene ID" value="TREG1_33820"/>
</dbReference>
<organism evidence="2 3">
    <name type="scientific">Trichobilharzia regenti</name>
    <name type="common">Nasal bird schistosome</name>
    <dbReference type="NCBI Taxonomy" id="157069"/>
    <lineage>
        <taxon>Eukaryota</taxon>
        <taxon>Metazoa</taxon>
        <taxon>Spiralia</taxon>
        <taxon>Lophotrochozoa</taxon>
        <taxon>Platyhelminthes</taxon>
        <taxon>Trematoda</taxon>
        <taxon>Digenea</taxon>
        <taxon>Strigeidida</taxon>
        <taxon>Schistosomatoidea</taxon>
        <taxon>Schistosomatidae</taxon>
        <taxon>Trichobilharzia</taxon>
    </lineage>
</organism>